<feature type="domain" description="HAMP" evidence="15">
    <location>
        <begin position="211"/>
        <end position="263"/>
    </location>
</feature>
<dbReference type="Pfam" id="PF00672">
    <property type="entry name" value="HAMP"/>
    <property type="match status" value="1"/>
</dbReference>
<evidence type="ECO:0000313" key="16">
    <source>
        <dbReference type="EMBL" id="AXI62994.1"/>
    </source>
</evidence>
<evidence type="ECO:0000256" key="11">
    <source>
        <dbReference type="PROSITE-ProRule" id="PRU00284"/>
    </source>
</evidence>
<keyword evidence="4" id="KW-0145">Chemotaxis</keyword>
<dbReference type="InterPro" id="IPR004089">
    <property type="entry name" value="MCPsignal_dom"/>
</dbReference>
<sequence>MLQKSLRAQILALLSGSLLAMLLIALACFHFLSNGVQSYSQLIAGPLHTSQLIDEANLQFKVQVQEWKNVLLRGKQPADLAKYWGQFEDRQRDVQNILGELANQKGLEPSLKTRIERLREEHRLLGSAYQKGRDAYVAAGADPTAGDVAVKGVDRAASDQMSELVAELRKQGTEQSALISASADRTVMLGILVMLASGLLIGLLSLWLVNRNLVEPIRKLIDYVTQLSKGRLVERVASDRQDELGNLAAAANTLRDFLAETFNHLQRSAKDLDSASGELNAIATVMAGGTNEQFNRTDQVATAMNEMSATAQEVARHAADAARAADDADQSAQQGEKVMQSTIHSITQMRGEIANTATVIRRLEADSGRIGKVLEVIRGIAEQTNLLALNAAIEAARAGEAGRGFAVVADEVRNLAQRTAESIIEINQIIQSVQTGAVDAAHAIDSGQTRSDESVEQVTQAGAMLERITHAVEAIRDMNRQIATAAEEQTSVAEDISRNLTEITSIASTNLDNVQRTESASQNLHGLSGQLNDVTARLSV</sequence>
<name>A0A345RUM8_9PSED</name>
<organism evidence="16 17">
    <name type="scientific">Pseudomonas kribbensis</name>
    <dbReference type="NCBI Taxonomy" id="1628086"/>
    <lineage>
        <taxon>Bacteria</taxon>
        <taxon>Pseudomonadati</taxon>
        <taxon>Pseudomonadota</taxon>
        <taxon>Gammaproteobacteria</taxon>
        <taxon>Pseudomonadales</taxon>
        <taxon>Pseudomonadaceae</taxon>
        <taxon>Pseudomonas</taxon>
    </lineage>
</organism>
<dbReference type="SMART" id="SM00304">
    <property type="entry name" value="HAMP"/>
    <property type="match status" value="1"/>
</dbReference>
<evidence type="ECO:0000259" key="15">
    <source>
        <dbReference type="PROSITE" id="PS50885"/>
    </source>
</evidence>
<dbReference type="InterPro" id="IPR003660">
    <property type="entry name" value="HAMP_dom"/>
</dbReference>
<protein>
    <submittedName>
        <fullName evidence="16">Methyl-accepting chemotaxis protein</fullName>
    </submittedName>
</protein>
<dbReference type="PROSITE" id="PS50885">
    <property type="entry name" value="HAMP"/>
    <property type="match status" value="1"/>
</dbReference>
<dbReference type="KEGG" id="pke:DLD99_21795"/>
<evidence type="ECO:0000256" key="5">
    <source>
        <dbReference type="ARBA" id="ARBA00022519"/>
    </source>
</evidence>
<dbReference type="PROSITE" id="PS51257">
    <property type="entry name" value="PROKAR_LIPOPROTEIN"/>
    <property type="match status" value="1"/>
</dbReference>
<dbReference type="InterPro" id="IPR000727">
    <property type="entry name" value="T_SNARE_dom"/>
</dbReference>
<dbReference type="Gene3D" id="1.10.287.950">
    <property type="entry name" value="Methyl-accepting chemotaxis protein"/>
    <property type="match status" value="1"/>
</dbReference>
<dbReference type="PROSITE" id="PS50192">
    <property type="entry name" value="T_SNARE"/>
    <property type="match status" value="1"/>
</dbReference>
<dbReference type="FunFam" id="1.10.287.950:FF:000001">
    <property type="entry name" value="Methyl-accepting chemotaxis sensory transducer"/>
    <property type="match status" value="1"/>
</dbReference>
<dbReference type="Pfam" id="PF00015">
    <property type="entry name" value="MCPsignal"/>
    <property type="match status" value="1"/>
</dbReference>
<feature type="domain" description="Methyl-accepting transducer" evidence="13">
    <location>
        <begin position="268"/>
        <end position="504"/>
    </location>
</feature>
<evidence type="ECO:0000256" key="7">
    <source>
        <dbReference type="ARBA" id="ARBA00022989"/>
    </source>
</evidence>
<reference evidence="16 17" key="1">
    <citation type="submission" date="2018-05" db="EMBL/GenBank/DDBJ databases">
        <title>Complete genome sequence of Pseudomonas kribbensis 46-2(T).</title>
        <authorList>
            <person name="Jeong H."/>
            <person name="Lee S.-G."/>
            <person name="Rha E."/>
            <person name="Kim H."/>
        </authorList>
    </citation>
    <scope>NUCLEOTIDE SEQUENCE [LARGE SCALE GENOMIC DNA]</scope>
    <source>
        <strain evidence="16 17">46-2</strain>
    </source>
</reference>
<dbReference type="AlphaFoldDB" id="A0A345RUM8"/>
<evidence type="ECO:0000256" key="2">
    <source>
        <dbReference type="ARBA" id="ARBA00022475"/>
    </source>
</evidence>
<keyword evidence="7 12" id="KW-1133">Transmembrane helix</keyword>
<evidence type="ECO:0000256" key="1">
    <source>
        <dbReference type="ARBA" id="ARBA00004429"/>
    </source>
</evidence>
<keyword evidence="3" id="KW-0488">Methylation</keyword>
<proteinExistence type="inferred from homology"/>
<accession>A0A345RUM8</accession>
<keyword evidence="2" id="KW-1003">Cell membrane</keyword>
<dbReference type="GO" id="GO:0005886">
    <property type="term" value="C:plasma membrane"/>
    <property type="evidence" value="ECO:0007669"/>
    <property type="project" value="UniProtKB-SubCell"/>
</dbReference>
<dbReference type="GO" id="GO:0006935">
    <property type="term" value="P:chemotaxis"/>
    <property type="evidence" value="ECO:0007669"/>
    <property type="project" value="UniProtKB-KW"/>
</dbReference>
<evidence type="ECO:0000256" key="12">
    <source>
        <dbReference type="SAM" id="Phobius"/>
    </source>
</evidence>
<evidence type="ECO:0000259" key="13">
    <source>
        <dbReference type="PROSITE" id="PS50111"/>
    </source>
</evidence>
<evidence type="ECO:0000256" key="3">
    <source>
        <dbReference type="ARBA" id="ARBA00022481"/>
    </source>
</evidence>
<evidence type="ECO:0000256" key="8">
    <source>
        <dbReference type="ARBA" id="ARBA00023136"/>
    </source>
</evidence>
<dbReference type="PROSITE" id="PS50111">
    <property type="entry name" value="CHEMOTAXIS_TRANSDUC_2"/>
    <property type="match status" value="1"/>
</dbReference>
<evidence type="ECO:0000256" key="4">
    <source>
        <dbReference type="ARBA" id="ARBA00022500"/>
    </source>
</evidence>
<dbReference type="RefSeq" id="WP_114884975.1">
    <property type="nucleotide sequence ID" value="NZ_CP029608.1"/>
</dbReference>
<gene>
    <name evidence="16" type="ORF">DLD99_21795</name>
</gene>
<keyword evidence="6 12" id="KW-0812">Transmembrane</keyword>
<feature type="transmembrane region" description="Helical" evidence="12">
    <location>
        <begin position="187"/>
        <end position="209"/>
    </location>
</feature>
<feature type="domain" description="T-SNARE coiled-coil homology" evidence="14">
    <location>
        <begin position="465"/>
        <end position="517"/>
    </location>
</feature>
<evidence type="ECO:0000256" key="9">
    <source>
        <dbReference type="ARBA" id="ARBA00023224"/>
    </source>
</evidence>
<dbReference type="SMART" id="SM00283">
    <property type="entry name" value="MA"/>
    <property type="match status" value="1"/>
</dbReference>
<dbReference type="PANTHER" id="PTHR32089">
    <property type="entry name" value="METHYL-ACCEPTING CHEMOTAXIS PROTEIN MCPB"/>
    <property type="match status" value="1"/>
</dbReference>
<dbReference type="GO" id="GO:0007165">
    <property type="term" value="P:signal transduction"/>
    <property type="evidence" value="ECO:0007669"/>
    <property type="project" value="UniProtKB-KW"/>
</dbReference>
<keyword evidence="17" id="KW-1185">Reference proteome</keyword>
<comment type="similarity">
    <text evidence="10">Belongs to the methyl-accepting chemotaxis (MCP) protein family.</text>
</comment>
<keyword evidence="8 12" id="KW-0472">Membrane</keyword>
<keyword evidence="5" id="KW-0997">Cell inner membrane</keyword>
<dbReference type="CDD" id="cd06225">
    <property type="entry name" value="HAMP"/>
    <property type="match status" value="1"/>
</dbReference>
<dbReference type="EMBL" id="CP029608">
    <property type="protein sequence ID" value="AXI62994.1"/>
    <property type="molecule type" value="Genomic_DNA"/>
</dbReference>
<evidence type="ECO:0000256" key="10">
    <source>
        <dbReference type="ARBA" id="ARBA00029447"/>
    </source>
</evidence>
<evidence type="ECO:0000259" key="14">
    <source>
        <dbReference type="PROSITE" id="PS50192"/>
    </source>
</evidence>
<keyword evidence="9 11" id="KW-0807">Transducer</keyword>
<evidence type="ECO:0000313" key="17">
    <source>
        <dbReference type="Proteomes" id="UP000253720"/>
    </source>
</evidence>
<dbReference type="Proteomes" id="UP000253720">
    <property type="component" value="Chromosome"/>
</dbReference>
<dbReference type="CDD" id="cd11386">
    <property type="entry name" value="MCP_signal"/>
    <property type="match status" value="1"/>
</dbReference>
<comment type="subcellular location">
    <subcellularLocation>
        <location evidence="1">Cell inner membrane</location>
        <topology evidence="1">Multi-pass membrane protein</topology>
    </subcellularLocation>
</comment>
<evidence type="ECO:0000256" key="6">
    <source>
        <dbReference type="ARBA" id="ARBA00022692"/>
    </source>
</evidence>
<dbReference type="SUPFAM" id="SSF58104">
    <property type="entry name" value="Methyl-accepting chemotaxis protein (MCP) signaling domain"/>
    <property type="match status" value="1"/>
</dbReference>
<dbReference type="PANTHER" id="PTHR32089:SF120">
    <property type="entry name" value="METHYL-ACCEPTING CHEMOTAXIS PROTEIN TLPQ"/>
    <property type="match status" value="1"/>
</dbReference>